<dbReference type="Gene3D" id="3.30.830.10">
    <property type="entry name" value="Metalloenzyme, LuxS/M16 peptidase-like"/>
    <property type="match status" value="4"/>
</dbReference>
<name>A0A0G4HTW6_9ALVE</name>
<organism evidence="4">
    <name type="scientific">Chromera velia CCMP2878</name>
    <dbReference type="NCBI Taxonomy" id="1169474"/>
    <lineage>
        <taxon>Eukaryota</taxon>
        <taxon>Sar</taxon>
        <taxon>Alveolata</taxon>
        <taxon>Colpodellida</taxon>
        <taxon>Chromeraceae</taxon>
        <taxon>Chromera</taxon>
    </lineage>
</organism>
<dbReference type="SUPFAM" id="SSF63411">
    <property type="entry name" value="LuxS/MPP-like metallohydrolase"/>
    <property type="match status" value="3"/>
</dbReference>
<feature type="domain" description="Peptidase M16 C-terminal" evidence="3">
    <location>
        <begin position="204"/>
        <end position="412"/>
    </location>
</feature>
<evidence type="ECO:0000313" key="4">
    <source>
        <dbReference type="EMBL" id="CEM47819.1"/>
    </source>
</evidence>
<dbReference type="InterPro" id="IPR011249">
    <property type="entry name" value="Metalloenz_LuxS/M16"/>
</dbReference>
<evidence type="ECO:0000256" key="1">
    <source>
        <dbReference type="SAM" id="MobiDB-lite"/>
    </source>
</evidence>
<evidence type="ECO:0008006" key="5">
    <source>
        <dbReference type="Google" id="ProtNLM"/>
    </source>
</evidence>
<dbReference type="AlphaFoldDB" id="A0A0G4HTW6"/>
<dbReference type="PANTHER" id="PTHR43016">
    <property type="entry name" value="PRESEQUENCE PROTEASE"/>
    <property type="match status" value="1"/>
</dbReference>
<feature type="compositionally biased region" description="Acidic residues" evidence="1">
    <location>
        <begin position="1191"/>
        <end position="1238"/>
    </location>
</feature>
<dbReference type="FunFam" id="3.30.830.10:FF:000015">
    <property type="entry name" value="Putative zinc metalloprotease"/>
    <property type="match status" value="1"/>
</dbReference>
<feature type="region of interest" description="Disordered" evidence="1">
    <location>
        <begin position="1118"/>
        <end position="1144"/>
    </location>
</feature>
<feature type="compositionally biased region" description="Acidic residues" evidence="1">
    <location>
        <begin position="1175"/>
        <end position="1184"/>
    </location>
</feature>
<dbReference type="Pfam" id="PF05193">
    <property type="entry name" value="Peptidase_M16_C"/>
    <property type="match status" value="1"/>
</dbReference>
<dbReference type="VEuPathDB" id="CryptoDB:Cvel_8526"/>
<proteinExistence type="predicted"/>
<dbReference type="Pfam" id="PF00675">
    <property type="entry name" value="Peptidase_M16"/>
    <property type="match status" value="1"/>
</dbReference>
<dbReference type="EMBL" id="CDMZ01003851">
    <property type="protein sequence ID" value="CEM47819.1"/>
    <property type="molecule type" value="Genomic_DNA"/>
</dbReference>
<dbReference type="InterPro" id="IPR011765">
    <property type="entry name" value="Pept_M16_N"/>
</dbReference>
<protein>
    <recommendedName>
        <fullName evidence="5">Peptidase M16C associated domain-containing protein</fullName>
    </recommendedName>
</protein>
<feature type="region of interest" description="Disordered" evidence="1">
    <location>
        <begin position="843"/>
        <end position="903"/>
    </location>
</feature>
<sequence>MTPEKEEAGSRNSFLHFDQLAQTTYKGVSVREFQSRKTGVRVFLADVNSPLVNGYFTLITEALDDDGLPHTLEHLLFMGSEKFPYKGVLDLLANRCLAQGTNAWTATDHTAYTITTAGQEGFLNIFPVYLDHILRPLLREESFVTEVHHVTPEGEHAGVVYSEMEASENKCDTIALRLLYRELYPGKCGYKSETGGMLENLRGLTNEKVRQYHRDFYQWHNLNLIVTGKVDPETFLSLLAKMEEELGPLHGSNKLWKDLSVAEQQSLRASRPFFSRPIERFTPTSPHSKEGTEGKSHLVVVKEEQFPSDDESSGKVMLGWRGPEWKDLKTRLAVDLVGTYLTDSNRSPVERKMVQIAEPLCSGADFSSEAFLSTCFLLDLEDVPTEKLSEAGGVAMGLIEGLCTEGIDMERMRAIVQREHLQCAREFEEDPHETVATLVVEHAAYSESQGEDGGEGLSKMFSWKERYEELLKMDEDEWKALVRRLFVDSPRVEVRCAPSASLAKRLAAEEKDRKESNRETLGADGRKALARRLERIKEQQAEKAPEEVVDKVPLAPVSSVKPLALDIFNNLGGEGEQGGAFLSDSAKDALRGLPLHVHLANFESEFVTLGVIARSPTDISSEDLSGLFLLSELLFESGVQMWTRTGDSSVLSAASDRPPLSFDEFTQLLDRDLTDFSSTIGSSAANFRPGENPEAVFLSLTASVQNFALAFDLLASLMKGVQITPERVKVVATTLLNQVAKKKRSGRFMLSQLENSLREGPDSALNVCGLARQEGVLREAKENPEPWAEKLRALYVSLFGDPSRLAVSLSGNLMGLEEEGKEGKGKGENLTLFLSLLSDAVSSRTEGESSKRPRRSSRTLKDALSLPGARRRRRKDPNAKVAKAKGEEGVEGEGTGADENPLLPFGNSVTVGIASEQSSFLQMSVDTGEEGGFMGQMEIPLMVLCELVSAFEGPLYREVRGTGLAYGCDLIMYRGSEELCLSLSPATDAVKGLERSLECFRAIATGQRPLEPAEIEAAKSSALFSVISRGETLSAAAADQLRASLRGVGPQYNRDMITRIAETTEDDVRAAARQFLPRFLSFPVSPDGLAIGASLAVTTSKQKAAVVSDGLSAVLAASSRKEGEREVSGGEGDPGNGAEASANSRVEEIYREGRRVRKVSLKRFLTWASGGDLEGLCEEEDEGEDGHTGAGDEEISDDDMDASDDDDDCDDDMDDFDGDGEGDFDDDEFEESSPGEEE</sequence>
<dbReference type="InterPro" id="IPR007863">
    <property type="entry name" value="Peptidase_M16_C"/>
</dbReference>
<reference evidence="4" key="1">
    <citation type="submission" date="2014-11" db="EMBL/GenBank/DDBJ databases">
        <authorList>
            <person name="Otto D Thomas"/>
            <person name="Naeem Raeece"/>
        </authorList>
    </citation>
    <scope>NUCLEOTIDE SEQUENCE</scope>
</reference>
<dbReference type="PANTHER" id="PTHR43016:SF16">
    <property type="entry name" value="METALLOPROTEASE, PUTATIVE (AFU_ORTHOLOGUE AFUA_4G07610)-RELATED"/>
    <property type="match status" value="1"/>
</dbReference>
<gene>
    <name evidence="4" type="ORF">Cvel_8526</name>
</gene>
<dbReference type="FunFam" id="3.30.830.10:FF:000031">
    <property type="entry name" value="Putative zinc metalloprotease"/>
    <property type="match status" value="1"/>
</dbReference>
<feature type="domain" description="Peptidase M16 N-terminal" evidence="2">
    <location>
        <begin position="62"/>
        <end position="153"/>
    </location>
</feature>
<evidence type="ECO:0000259" key="2">
    <source>
        <dbReference type="Pfam" id="PF00675"/>
    </source>
</evidence>
<feature type="compositionally biased region" description="Basic and acidic residues" evidence="1">
    <location>
        <begin position="1119"/>
        <end position="1128"/>
    </location>
</feature>
<dbReference type="PhylomeDB" id="A0A0G4HTW6"/>
<dbReference type="GO" id="GO:0046872">
    <property type="term" value="F:metal ion binding"/>
    <property type="evidence" value="ECO:0007669"/>
    <property type="project" value="InterPro"/>
</dbReference>
<feature type="region of interest" description="Disordered" evidence="1">
    <location>
        <begin position="1175"/>
        <end position="1238"/>
    </location>
</feature>
<evidence type="ECO:0000259" key="3">
    <source>
        <dbReference type="Pfam" id="PF05193"/>
    </source>
</evidence>
<accession>A0A0G4HTW6</accession>